<accession>A0A1C1YTT5</accession>
<dbReference type="Gene3D" id="3.40.630.30">
    <property type="match status" value="1"/>
</dbReference>
<name>A0A1C1YTT5_9HYPH</name>
<protein>
    <recommendedName>
        <fullName evidence="1">BioF2-like acetyltransferase domain-containing protein</fullName>
    </recommendedName>
</protein>
<dbReference type="OrthoDB" id="8193702at2"/>
<gene>
    <name evidence="2" type="ORF">AWJ14_17715</name>
</gene>
<dbReference type="Pfam" id="PF13480">
    <property type="entry name" value="Acetyltransf_6"/>
    <property type="match status" value="1"/>
</dbReference>
<dbReference type="STRING" id="1480615.AWJ14_17715"/>
<keyword evidence="3" id="KW-1185">Reference proteome</keyword>
<dbReference type="SUPFAM" id="SSF55729">
    <property type="entry name" value="Acyl-CoA N-acyltransferases (Nat)"/>
    <property type="match status" value="1"/>
</dbReference>
<dbReference type="Proteomes" id="UP000094795">
    <property type="component" value="Unassembled WGS sequence"/>
</dbReference>
<feature type="domain" description="BioF2-like acetyltransferase" evidence="1">
    <location>
        <begin position="190"/>
        <end position="345"/>
    </location>
</feature>
<reference evidence="2 3" key="1">
    <citation type="submission" date="2015-12" db="EMBL/GenBank/DDBJ databases">
        <authorList>
            <person name="Shamseldin A."/>
            <person name="Moawad H."/>
            <person name="Abd El-Rahim W.M."/>
            <person name="Sadowsky M.J."/>
        </authorList>
    </citation>
    <scope>NUCLEOTIDE SEQUENCE [LARGE SCALE GENOMIC DNA]</scope>
    <source>
        <strain evidence="2 3">JC234</strain>
    </source>
</reference>
<organism evidence="2 3">
    <name type="scientific">Hoeflea olei</name>
    <dbReference type="NCBI Taxonomy" id="1480615"/>
    <lineage>
        <taxon>Bacteria</taxon>
        <taxon>Pseudomonadati</taxon>
        <taxon>Pseudomonadota</taxon>
        <taxon>Alphaproteobacteria</taxon>
        <taxon>Hyphomicrobiales</taxon>
        <taxon>Rhizobiaceae</taxon>
        <taxon>Hoeflea</taxon>
    </lineage>
</organism>
<sequence length="410" mass="43748">MASTHEIDAPIARTAAGSRAGARAGLLTARLSADIDAAGALWQRLEAEPAMSFHQSRAWVEAWARTSSGPISIVTLDQDGVPFALLPLEIARIGGLRIARFAGTAYSNENTGLIDLATAASVAPVPAGTLAAALVRAGLAADIVLFDKMTPEGAARPPFSALSRVIHQNPSFQLPLFADFTQVLAQINAKRRRKKFRVSERRLEAIGGYRHLIGEDDAQALRLLNVFLAQKPVRLASQGLPNVFSSPGVRAFLTELATTRTDEGHRALELHGIELAGGEHEGEIIAVAGLTLKHRHVTCQFGSIDETIVPDASAGELLFFRMIERASAAGHAVFDFGVGDQLYKRSWCPCRTELVDCYAPLTFKGRLAAPLIAAAIGAKRAIKTSPALHAVAARLRALTVRKPASAPETD</sequence>
<dbReference type="EMBL" id="LQZT01000034">
    <property type="protein sequence ID" value="OCW56760.1"/>
    <property type="molecule type" value="Genomic_DNA"/>
</dbReference>
<evidence type="ECO:0000259" key="1">
    <source>
        <dbReference type="Pfam" id="PF13480"/>
    </source>
</evidence>
<dbReference type="InterPro" id="IPR038740">
    <property type="entry name" value="BioF2-like_GNAT_dom"/>
</dbReference>
<dbReference type="InterPro" id="IPR016181">
    <property type="entry name" value="Acyl_CoA_acyltransferase"/>
</dbReference>
<dbReference type="AlphaFoldDB" id="A0A1C1YTT5"/>
<proteinExistence type="predicted"/>
<comment type="caution">
    <text evidence="2">The sequence shown here is derived from an EMBL/GenBank/DDBJ whole genome shotgun (WGS) entry which is preliminary data.</text>
</comment>
<evidence type="ECO:0000313" key="2">
    <source>
        <dbReference type="EMBL" id="OCW56760.1"/>
    </source>
</evidence>
<evidence type="ECO:0000313" key="3">
    <source>
        <dbReference type="Proteomes" id="UP000094795"/>
    </source>
</evidence>
<dbReference type="RefSeq" id="WP_066181552.1">
    <property type="nucleotide sequence ID" value="NZ_LQZT01000034.1"/>
</dbReference>